<proteinExistence type="predicted"/>
<dbReference type="AlphaFoldDB" id="A0A8J4YKA7"/>
<dbReference type="EMBL" id="JACEEZ010006000">
    <property type="protein sequence ID" value="KAG0725111.1"/>
    <property type="molecule type" value="Genomic_DNA"/>
</dbReference>
<comment type="caution">
    <text evidence="1">The sequence shown here is derived from an EMBL/GenBank/DDBJ whole genome shotgun (WGS) entry which is preliminary data.</text>
</comment>
<name>A0A8J4YKA7_CHIOP</name>
<sequence length="127" mass="13338">MTTTTLVDGTLCPRPRPSSLQPCNMEECGEWVAGAWGKCSAQCGTGRGFAPCTALKIISAPPPKNLTSWSLVTRTLACSGWWGPGASVPGGWTMRGGWAMGGGWAIGRWVGHEGGWAMGGGWTIGRW</sequence>
<organism evidence="1 2">
    <name type="scientific">Chionoecetes opilio</name>
    <name type="common">Atlantic snow crab</name>
    <name type="synonym">Cancer opilio</name>
    <dbReference type="NCBI Taxonomy" id="41210"/>
    <lineage>
        <taxon>Eukaryota</taxon>
        <taxon>Metazoa</taxon>
        <taxon>Ecdysozoa</taxon>
        <taxon>Arthropoda</taxon>
        <taxon>Crustacea</taxon>
        <taxon>Multicrustacea</taxon>
        <taxon>Malacostraca</taxon>
        <taxon>Eumalacostraca</taxon>
        <taxon>Eucarida</taxon>
        <taxon>Decapoda</taxon>
        <taxon>Pleocyemata</taxon>
        <taxon>Brachyura</taxon>
        <taxon>Eubrachyura</taxon>
        <taxon>Majoidea</taxon>
        <taxon>Majidae</taxon>
        <taxon>Chionoecetes</taxon>
    </lineage>
</organism>
<evidence type="ECO:0000313" key="1">
    <source>
        <dbReference type="EMBL" id="KAG0725111.1"/>
    </source>
</evidence>
<gene>
    <name evidence="1" type="ORF">GWK47_039246</name>
</gene>
<accession>A0A8J4YKA7</accession>
<reference evidence="1" key="1">
    <citation type="submission" date="2020-07" db="EMBL/GenBank/DDBJ databases">
        <title>The High-quality genome of the commercially important snow crab, Chionoecetes opilio.</title>
        <authorList>
            <person name="Jeong J.-H."/>
            <person name="Ryu S."/>
        </authorList>
    </citation>
    <scope>NUCLEOTIDE SEQUENCE</scope>
    <source>
        <strain evidence="1">MADBK_172401_WGS</strain>
        <tissue evidence="1">Digestive gland</tissue>
    </source>
</reference>
<dbReference type="Proteomes" id="UP000770661">
    <property type="component" value="Unassembled WGS sequence"/>
</dbReference>
<evidence type="ECO:0000313" key="2">
    <source>
        <dbReference type="Proteomes" id="UP000770661"/>
    </source>
</evidence>
<keyword evidence="2" id="KW-1185">Reference proteome</keyword>
<protein>
    <submittedName>
        <fullName evidence="1">Uncharacterized protein</fullName>
    </submittedName>
</protein>